<dbReference type="InterPro" id="IPR000504">
    <property type="entry name" value="RRM_dom"/>
</dbReference>
<dbReference type="OrthoDB" id="1875751at2759"/>
<evidence type="ECO:0000256" key="1">
    <source>
        <dbReference type="ARBA" id="ARBA00022737"/>
    </source>
</evidence>
<keyword evidence="7" id="KW-1185">Reference proteome</keyword>
<dbReference type="FunFam" id="3.30.70.330:FF:000025">
    <property type="entry name" value="RNA-binding protein Musashi homolog 2 isoform X1"/>
    <property type="match status" value="1"/>
</dbReference>
<dbReference type="InParanoid" id="A0A1Y1YYB1"/>
<dbReference type="PROSITE" id="PS50102">
    <property type="entry name" value="RRM"/>
    <property type="match status" value="2"/>
</dbReference>
<reference evidence="6 7" key="1">
    <citation type="submission" date="2016-07" db="EMBL/GenBank/DDBJ databases">
        <title>Pervasive Adenine N6-methylation of Active Genes in Fungi.</title>
        <authorList>
            <consortium name="DOE Joint Genome Institute"/>
            <person name="Mondo S.J."/>
            <person name="Dannebaum R.O."/>
            <person name="Kuo R.C."/>
            <person name="Labutti K."/>
            <person name="Haridas S."/>
            <person name="Kuo A."/>
            <person name="Salamov A."/>
            <person name="Ahrendt S.R."/>
            <person name="Lipzen A."/>
            <person name="Sullivan W."/>
            <person name="Andreopoulos W.B."/>
            <person name="Clum A."/>
            <person name="Lindquist E."/>
            <person name="Daum C."/>
            <person name="Ramamoorthy G.K."/>
            <person name="Gryganskyi A."/>
            <person name="Culley D."/>
            <person name="Magnuson J.K."/>
            <person name="James T.Y."/>
            <person name="O'Malley M.A."/>
            <person name="Stajich J.E."/>
            <person name="Spatafora J.W."/>
            <person name="Visel A."/>
            <person name="Grigoriev I.V."/>
        </authorList>
    </citation>
    <scope>NUCLEOTIDE SEQUENCE [LARGE SCALE GENOMIC DNA]</scope>
    <source>
        <strain evidence="6 7">CBS 931.73</strain>
    </source>
</reference>
<sequence length="230" mass="25979">MAEESYVNPVEYSEEAYDPTHGAIPAEPQYSLESMASRDMNYYDNKENHNPNTQMYHPDMSNIPDEGKVFIGGLNWETSDESLRDYFAKYGEISDCVVMRDSATGRSRGFGFLTFVDPAVVDEILKSEHYLDGKLVDPKRAVPRDEQEKTEKIFVGGVAPEVHEDEFRAFFEQFGKVIDATLMTDRETGRPRGFGFVTFESSDGVERSLERNDLAIQGKMVGVLANSSRL</sequence>
<accession>A0A1Y1YYB1</accession>
<dbReference type="GO" id="GO:0006417">
    <property type="term" value="P:regulation of translation"/>
    <property type="evidence" value="ECO:0007669"/>
    <property type="project" value="TreeGrafter"/>
</dbReference>
<feature type="region of interest" description="Disordered" evidence="4">
    <location>
        <begin position="1"/>
        <end position="25"/>
    </location>
</feature>
<dbReference type="InterPro" id="IPR035979">
    <property type="entry name" value="RBD_domain_sf"/>
</dbReference>
<evidence type="ECO:0000259" key="5">
    <source>
        <dbReference type="PROSITE" id="PS50102"/>
    </source>
</evidence>
<dbReference type="InterPro" id="IPR034156">
    <property type="entry name" value="Hrp1_RRM1"/>
</dbReference>
<dbReference type="Proteomes" id="UP000193498">
    <property type="component" value="Unassembled WGS sequence"/>
</dbReference>
<dbReference type="GO" id="GO:0003729">
    <property type="term" value="F:mRNA binding"/>
    <property type="evidence" value="ECO:0007669"/>
    <property type="project" value="TreeGrafter"/>
</dbReference>
<gene>
    <name evidence="6" type="ORF">K493DRAFT_76531</name>
</gene>
<dbReference type="AlphaFoldDB" id="A0A1Y1YYB1"/>
<dbReference type="PANTHER" id="PTHR48032">
    <property type="entry name" value="RNA-BINDING PROTEIN MUSASHI HOMOLOG RBP6"/>
    <property type="match status" value="1"/>
</dbReference>
<evidence type="ECO:0000313" key="7">
    <source>
        <dbReference type="Proteomes" id="UP000193498"/>
    </source>
</evidence>
<feature type="domain" description="RRM" evidence="5">
    <location>
        <begin position="151"/>
        <end position="230"/>
    </location>
</feature>
<dbReference type="SUPFAM" id="SSF54928">
    <property type="entry name" value="RNA-binding domain, RBD"/>
    <property type="match status" value="2"/>
</dbReference>
<comment type="caution">
    <text evidence="6">The sequence shown here is derived from an EMBL/GenBank/DDBJ whole genome shotgun (WGS) entry which is preliminary data.</text>
</comment>
<evidence type="ECO:0000256" key="2">
    <source>
        <dbReference type="ARBA" id="ARBA00022884"/>
    </source>
</evidence>
<feature type="domain" description="RRM" evidence="5">
    <location>
        <begin position="67"/>
        <end position="149"/>
    </location>
</feature>
<evidence type="ECO:0000313" key="6">
    <source>
        <dbReference type="EMBL" id="ORY03023.1"/>
    </source>
</evidence>
<dbReference type="FunCoup" id="A0A1Y1YYB1">
    <property type="interactions" value="261"/>
</dbReference>
<evidence type="ECO:0000256" key="3">
    <source>
        <dbReference type="PROSITE-ProRule" id="PRU00176"/>
    </source>
</evidence>
<dbReference type="EMBL" id="MCFE01000051">
    <property type="protein sequence ID" value="ORY03023.1"/>
    <property type="molecule type" value="Genomic_DNA"/>
</dbReference>
<dbReference type="SMART" id="SM00360">
    <property type="entry name" value="RRM"/>
    <property type="match status" value="2"/>
</dbReference>
<proteinExistence type="predicted"/>
<dbReference type="InterPro" id="IPR012677">
    <property type="entry name" value="Nucleotide-bd_a/b_plait_sf"/>
</dbReference>
<protein>
    <submittedName>
        <fullName evidence="6">RNA-binding domain-containing protein</fullName>
    </submittedName>
</protein>
<organism evidence="6 7">
    <name type="scientific">Basidiobolus meristosporus CBS 931.73</name>
    <dbReference type="NCBI Taxonomy" id="1314790"/>
    <lineage>
        <taxon>Eukaryota</taxon>
        <taxon>Fungi</taxon>
        <taxon>Fungi incertae sedis</taxon>
        <taxon>Zoopagomycota</taxon>
        <taxon>Entomophthoromycotina</taxon>
        <taxon>Basidiobolomycetes</taxon>
        <taxon>Basidiobolales</taxon>
        <taxon>Basidiobolaceae</taxon>
        <taxon>Basidiobolus</taxon>
    </lineage>
</organism>
<dbReference type="PANTHER" id="PTHR48032:SF6">
    <property type="entry name" value="RNA-BINDING (RRM_RBD_RNP MOTIFS) FAMILY PROTEIN"/>
    <property type="match status" value="1"/>
</dbReference>
<dbReference type="Pfam" id="PF00076">
    <property type="entry name" value="RRM_1"/>
    <property type="match status" value="2"/>
</dbReference>
<name>A0A1Y1YYB1_9FUNG</name>
<dbReference type="STRING" id="1314790.A0A1Y1YYB1"/>
<keyword evidence="2 3" id="KW-0694">RNA-binding</keyword>
<dbReference type="Gene3D" id="3.30.70.330">
    <property type="match status" value="2"/>
</dbReference>
<evidence type="ECO:0000256" key="4">
    <source>
        <dbReference type="SAM" id="MobiDB-lite"/>
    </source>
</evidence>
<dbReference type="CDD" id="cd12577">
    <property type="entry name" value="RRM1_Hrp1p"/>
    <property type="match status" value="1"/>
</dbReference>
<keyword evidence="1" id="KW-0677">Repeat</keyword>